<comment type="caution">
    <text evidence="16">The sequence shown here is derived from an EMBL/GenBank/DDBJ whole genome shotgun (WGS) entry which is preliminary data.</text>
</comment>
<feature type="domain" description="TonB-dependent receptor plug" evidence="15">
    <location>
        <begin position="49"/>
        <end position="156"/>
    </location>
</feature>
<keyword evidence="7" id="KW-0406">Ion transport</keyword>
<evidence type="ECO:0000256" key="13">
    <source>
        <dbReference type="SAM" id="SignalP"/>
    </source>
</evidence>
<feature type="signal peptide" evidence="13">
    <location>
        <begin position="1"/>
        <end position="22"/>
    </location>
</feature>
<evidence type="ECO:0000256" key="7">
    <source>
        <dbReference type="ARBA" id="ARBA00023065"/>
    </source>
</evidence>
<evidence type="ECO:0000256" key="6">
    <source>
        <dbReference type="ARBA" id="ARBA00023004"/>
    </source>
</evidence>
<dbReference type="Pfam" id="PF07715">
    <property type="entry name" value="Plug"/>
    <property type="match status" value="1"/>
</dbReference>
<dbReference type="STRING" id="48936.NJ75_00531"/>
<evidence type="ECO:0000259" key="14">
    <source>
        <dbReference type="Pfam" id="PF00593"/>
    </source>
</evidence>
<dbReference type="AlphaFoldDB" id="A0A0B9A1A4"/>
<keyword evidence="6" id="KW-0408">Iron</keyword>
<name>A0A0B9A1A4_9SPHN</name>
<keyword evidence="10 11" id="KW-0998">Cell outer membrane</keyword>
<comment type="similarity">
    <text evidence="11 12">Belongs to the TonB-dependent receptor family.</text>
</comment>
<dbReference type="GO" id="GO:0006826">
    <property type="term" value="P:iron ion transport"/>
    <property type="evidence" value="ECO:0007669"/>
    <property type="project" value="UniProtKB-KW"/>
</dbReference>
<organism evidence="16 17">
    <name type="scientific">Novosphingobium subterraneum</name>
    <dbReference type="NCBI Taxonomy" id="48936"/>
    <lineage>
        <taxon>Bacteria</taxon>
        <taxon>Pseudomonadati</taxon>
        <taxon>Pseudomonadota</taxon>
        <taxon>Alphaproteobacteria</taxon>
        <taxon>Sphingomonadales</taxon>
        <taxon>Sphingomonadaceae</taxon>
        <taxon>Novosphingobium</taxon>
    </lineage>
</organism>
<reference evidence="16 17" key="1">
    <citation type="submission" date="2014-10" db="EMBL/GenBank/DDBJ databases">
        <title>Draft genome sequence of Novosphingobium subterraneum DSM 12447.</title>
        <authorList>
            <person name="Gan H.M."/>
            <person name="Gan H.Y."/>
            <person name="Savka M.A."/>
        </authorList>
    </citation>
    <scope>NUCLEOTIDE SEQUENCE [LARGE SCALE GENOMIC DNA]</scope>
    <source>
        <strain evidence="16 17">DSM 12447</strain>
    </source>
</reference>
<dbReference type="PANTHER" id="PTHR32552">
    <property type="entry name" value="FERRICHROME IRON RECEPTOR-RELATED"/>
    <property type="match status" value="1"/>
</dbReference>
<keyword evidence="4" id="KW-0410">Iron transport</keyword>
<dbReference type="PANTHER" id="PTHR32552:SF81">
    <property type="entry name" value="TONB-DEPENDENT OUTER MEMBRANE RECEPTOR"/>
    <property type="match status" value="1"/>
</dbReference>
<proteinExistence type="inferred from homology"/>
<evidence type="ECO:0000256" key="4">
    <source>
        <dbReference type="ARBA" id="ARBA00022496"/>
    </source>
</evidence>
<dbReference type="InterPro" id="IPR036942">
    <property type="entry name" value="Beta-barrel_TonB_sf"/>
</dbReference>
<dbReference type="PROSITE" id="PS52016">
    <property type="entry name" value="TONB_DEPENDENT_REC_3"/>
    <property type="match status" value="1"/>
</dbReference>
<keyword evidence="3 11" id="KW-1134">Transmembrane beta strand</keyword>
<dbReference type="InterPro" id="IPR012910">
    <property type="entry name" value="Plug_dom"/>
</dbReference>
<dbReference type="SUPFAM" id="SSF56935">
    <property type="entry name" value="Porins"/>
    <property type="match status" value="1"/>
</dbReference>
<evidence type="ECO:0000256" key="1">
    <source>
        <dbReference type="ARBA" id="ARBA00004571"/>
    </source>
</evidence>
<evidence type="ECO:0000256" key="11">
    <source>
        <dbReference type="PROSITE-ProRule" id="PRU01360"/>
    </source>
</evidence>
<protein>
    <submittedName>
        <fullName evidence="16">TonB-dependent receptor</fullName>
    </submittedName>
</protein>
<evidence type="ECO:0000256" key="2">
    <source>
        <dbReference type="ARBA" id="ARBA00022448"/>
    </source>
</evidence>
<accession>A0A0B9A1A4</accession>
<keyword evidence="2 11" id="KW-0813">Transport</keyword>
<dbReference type="PATRIC" id="fig|48936.3.peg.539"/>
<evidence type="ECO:0000256" key="9">
    <source>
        <dbReference type="ARBA" id="ARBA00023136"/>
    </source>
</evidence>
<dbReference type="Pfam" id="PF00593">
    <property type="entry name" value="TonB_dep_Rec_b-barrel"/>
    <property type="match status" value="1"/>
</dbReference>
<keyword evidence="9 11" id="KW-0472">Membrane</keyword>
<evidence type="ECO:0000256" key="10">
    <source>
        <dbReference type="ARBA" id="ARBA00023237"/>
    </source>
</evidence>
<keyword evidence="16" id="KW-0675">Receptor</keyword>
<dbReference type="GO" id="GO:0009279">
    <property type="term" value="C:cell outer membrane"/>
    <property type="evidence" value="ECO:0007669"/>
    <property type="project" value="UniProtKB-SubCell"/>
</dbReference>
<dbReference type="InterPro" id="IPR039426">
    <property type="entry name" value="TonB-dep_rcpt-like"/>
</dbReference>
<keyword evidence="5 11" id="KW-0812">Transmembrane</keyword>
<evidence type="ECO:0000256" key="3">
    <source>
        <dbReference type="ARBA" id="ARBA00022452"/>
    </source>
</evidence>
<feature type="chain" id="PRO_5002145519" evidence="13">
    <location>
        <begin position="23"/>
        <end position="977"/>
    </location>
</feature>
<keyword evidence="17" id="KW-1185">Reference proteome</keyword>
<sequence>MRGKLSLLAGVCAAAVATPVFAQSAPQSADEGIGLQEIIVTAQRQAQSLQDVPIAVSAFSAENLTKQQIQNSTDLQLSLPNVTFTKTNFTSSSFTIRGIGDLCVGVSCDAATGIHLNDMPMVSSRLFETEFFDLERIEVLRGPQGTLFGRNATSGVVNIITAKPDLSGFGAAGEADYGKYNSVRLKGMVNVPLGETLGVRVAGMYNRRDGYTYNIGTNSRIDGRDMYAFRGSLRWEPSPDTTIDLSAYYFRENDNRSRIQKQLCHRDPTGVLGCLPDKLANETTNADSTLASLLSSREFLGIAVSPAFAALGLGSIYSNDGDANTGVVNPADVRTVDIDYLPTYFAQEEVYQGKLQQSLGTGLTLNVTAGFSRNTVRSRSDYNLATQRSLVGNPGLAALAAFAQSPTLGFAFAPIAARLIPNGPTGKICQSDIDPNNVGVYGAGNKAVCANTSLDFDESGQEYKQYAAEAHIDSDFDGMFNFLIGANYLRGITTNNNYYVNSFGLDYAAGLLGAAAAATGAFGPQAVFRPSPFFRSNTARGTLDSYGIFGETYFKFNDQVKLTLGLRYNHDKKFTRARTTLLSNGLSSEFAGGGAIYAPVGAQALENALNYATAGDFDKGTAGVQAFQERSVSFGRFTGRAVLDYQISPDNLIYLSYSRGYKSGGINPPLSVGSVNDSFKPESVDSFEIGSKNRFGALQLNLSAFYYRYKDLQLSRITARTSVNDNIDANIYGVEAEAIMAPTRNLLVNLSASYLKTKVVGDQFFVDTRDVSAGRSDTVIIKDITLGSNCAVTGVSAAAANGFVNAINAGVGLRPTTPIPGTNTTGAFSICGALAAQAAGAAGAAFGGIRVSSGIEKNVRGNELPQAPEFKWSAGIQYTIEMGDMSIVPRFDINYTGESYGTIFNGNINRIKGYEVMNAQIQLNGRDDRWYLRGYIQNITNNNATTGLYVTDQSSGLFTNIFTLEPRRYGVAAGFKF</sequence>
<keyword evidence="13" id="KW-0732">Signal</keyword>
<dbReference type="InterPro" id="IPR000531">
    <property type="entry name" value="Beta-barrel_TonB"/>
</dbReference>
<dbReference type="EMBL" id="JRVC01000002">
    <property type="protein sequence ID" value="KHS49096.1"/>
    <property type="molecule type" value="Genomic_DNA"/>
</dbReference>
<evidence type="ECO:0000256" key="8">
    <source>
        <dbReference type="ARBA" id="ARBA00023077"/>
    </source>
</evidence>
<gene>
    <name evidence="16" type="ORF">NJ75_00531</name>
</gene>
<evidence type="ECO:0000313" key="16">
    <source>
        <dbReference type="EMBL" id="KHS49096.1"/>
    </source>
</evidence>
<comment type="subcellular location">
    <subcellularLocation>
        <location evidence="1 11">Cell outer membrane</location>
        <topology evidence="1 11">Multi-pass membrane protein</topology>
    </subcellularLocation>
</comment>
<dbReference type="Proteomes" id="UP000031338">
    <property type="component" value="Unassembled WGS sequence"/>
</dbReference>
<evidence type="ECO:0000313" key="17">
    <source>
        <dbReference type="Proteomes" id="UP000031338"/>
    </source>
</evidence>
<dbReference type="RefSeq" id="WP_052241876.1">
    <property type="nucleotide sequence ID" value="NZ_JRVC01000002.1"/>
</dbReference>
<evidence type="ECO:0000256" key="12">
    <source>
        <dbReference type="RuleBase" id="RU003357"/>
    </source>
</evidence>
<keyword evidence="8 12" id="KW-0798">TonB box</keyword>
<feature type="domain" description="TonB-dependent receptor-like beta-barrel" evidence="14">
    <location>
        <begin position="323"/>
        <end position="939"/>
    </location>
</feature>
<evidence type="ECO:0000256" key="5">
    <source>
        <dbReference type="ARBA" id="ARBA00022692"/>
    </source>
</evidence>
<dbReference type="Gene3D" id="2.40.170.20">
    <property type="entry name" value="TonB-dependent receptor, beta-barrel domain"/>
    <property type="match status" value="3"/>
</dbReference>
<evidence type="ECO:0000259" key="15">
    <source>
        <dbReference type="Pfam" id="PF07715"/>
    </source>
</evidence>